<accession>A0AAQ3UHX6</accession>
<keyword evidence="4 6" id="KW-0949">S-adenosyl-L-methionine</keyword>
<keyword evidence="8" id="KW-1185">Reference proteome</keyword>
<dbReference type="InterPro" id="IPR004298">
    <property type="entry name" value="Nicotian_synth"/>
</dbReference>
<reference evidence="7 8" key="1">
    <citation type="submission" date="2024-02" db="EMBL/GenBank/DDBJ databases">
        <title>High-quality chromosome-scale genome assembly of Pensacola bahiagrass (Paspalum notatum Flugge var. saurae).</title>
        <authorList>
            <person name="Vega J.M."/>
            <person name="Podio M."/>
            <person name="Orjuela J."/>
            <person name="Siena L.A."/>
            <person name="Pessino S.C."/>
            <person name="Combes M.C."/>
            <person name="Mariac C."/>
            <person name="Albertini E."/>
            <person name="Pupilli F."/>
            <person name="Ortiz J.P.A."/>
            <person name="Leblanc O."/>
        </authorList>
    </citation>
    <scope>NUCLEOTIDE SEQUENCE [LARGE SCALE GENOMIC DNA]</scope>
    <source>
        <strain evidence="7">R1</strain>
        <tissue evidence="7">Leaf</tissue>
    </source>
</reference>
<proteinExistence type="inferred from homology"/>
<name>A0AAQ3UHX6_PASNO</name>
<keyword evidence="3 6" id="KW-0808">Transferase</keyword>
<dbReference type="PANTHER" id="PTHR32266:SF12">
    <property type="entry name" value="NICOTIANAMINE SYNTHASE 3"/>
    <property type="match status" value="1"/>
</dbReference>
<sequence length="192" mass="21161">FISNSVLRNHLRLPIGDSLTKVELARLIRLSRHVPGPTPARITFMGYGPLPLSFLVLAAHPLLVASFDNYDSCGEANERARRLCCLMRMAFRTSDVACRTRGLADYDAVFLAALVGMATEENARVVEHLGRHMAPVATLVVRSAHGACDFLYPVVDPEEIWRGGFDVLAVHHPECEGINSVFIARKPSSPLR</sequence>
<evidence type="ECO:0000313" key="8">
    <source>
        <dbReference type="Proteomes" id="UP001341281"/>
    </source>
</evidence>
<dbReference type="PROSITE" id="PS51142">
    <property type="entry name" value="NAS"/>
    <property type="match status" value="1"/>
</dbReference>
<evidence type="ECO:0000256" key="5">
    <source>
        <dbReference type="ARBA" id="ARBA00049391"/>
    </source>
</evidence>
<dbReference type="Proteomes" id="UP001341281">
    <property type="component" value="Chromosome 09"/>
</dbReference>
<dbReference type="Gene3D" id="3.40.50.150">
    <property type="entry name" value="Vaccinia Virus protein VP39"/>
    <property type="match status" value="1"/>
</dbReference>
<dbReference type="EC" id="2.5.1.43" evidence="2 6"/>
<comment type="similarity">
    <text evidence="1 6">Belongs to the nicotianamine synthase (NAS)-like family.</text>
</comment>
<dbReference type="GO" id="GO:0030410">
    <property type="term" value="F:nicotianamine synthase activity"/>
    <property type="evidence" value="ECO:0007669"/>
    <property type="project" value="UniProtKB-UniRule"/>
</dbReference>
<dbReference type="InterPro" id="IPR029063">
    <property type="entry name" value="SAM-dependent_MTases_sf"/>
</dbReference>
<organism evidence="7 8">
    <name type="scientific">Paspalum notatum var. saurae</name>
    <dbReference type="NCBI Taxonomy" id="547442"/>
    <lineage>
        <taxon>Eukaryota</taxon>
        <taxon>Viridiplantae</taxon>
        <taxon>Streptophyta</taxon>
        <taxon>Embryophyta</taxon>
        <taxon>Tracheophyta</taxon>
        <taxon>Spermatophyta</taxon>
        <taxon>Magnoliopsida</taxon>
        <taxon>Liliopsida</taxon>
        <taxon>Poales</taxon>
        <taxon>Poaceae</taxon>
        <taxon>PACMAD clade</taxon>
        <taxon>Panicoideae</taxon>
        <taxon>Andropogonodae</taxon>
        <taxon>Paspaleae</taxon>
        <taxon>Paspalinae</taxon>
        <taxon>Paspalum</taxon>
    </lineage>
</organism>
<evidence type="ECO:0000256" key="6">
    <source>
        <dbReference type="RuleBase" id="RU368095"/>
    </source>
</evidence>
<evidence type="ECO:0000256" key="3">
    <source>
        <dbReference type="ARBA" id="ARBA00022679"/>
    </source>
</evidence>
<protein>
    <recommendedName>
        <fullName evidence="2 6">Nicotianamine synthase</fullName>
        <ecNumber evidence="2 6">2.5.1.43</ecNumber>
    </recommendedName>
</protein>
<gene>
    <name evidence="7" type="ORF">U9M48_038141</name>
</gene>
<dbReference type="Pfam" id="PF03059">
    <property type="entry name" value="NAS"/>
    <property type="match status" value="1"/>
</dbReference>
<dbReference type="EMBL" id="CP144753">
    <property type="protein sequence ID" value="WVZ92044.1"/>
    <property type="molecule type" value="Genomic_DNA"/>
</dbReference>
<dbReference type="PANTHER" id="PTHR32266">
    <property type="entry name" value="NICOTIANAMINE SYNTHASE 3"/>
    <property type="match status" value="1"/>
</dbReference>
<evidence type="ECO:0000313" key="7">
    <source>
        <dbReference type="EMBL" id="WVZ92044.1"/>
    </source>
</evidence>
<evidence type="ECO:0000256" key="1">
    <source>
        <dbReference type="ARBA" id="ARBA00007009"/>
    </source>
</evidence>
<comment type="function">
    <text evidence="6">Synthesizes nicotianamine, a polyamine which serves as a sensor for the physiological iron status within the plant, and/or might be involved in the transport of iron.</text>
</comment>
<dbReference type="GO" id="GO:0030418">
    <property type="term" value="P:nicotianamine biosynthetic process"/>
    <property type="evidence" value="ECO:0007669"/>
    <property type="project" value="UniProtKB-UniRule"/>
</dbReference>
<evidence type="ECO:0000256" key="2">
    <source>
        <dbReference type="ARBA" id="ARBA00012675"/>
    </source>
</evidence>
<comment type="catalytic activity">
    <reaction evidence="5 6">
        <text>3 S-adenosyl-L-methionine = nicotianamine + 3 S-methyl-5'-thioadenosine + 3 H(+)</text>
        <dbReference type="Rhea" id="RHEA:16481"/>
        <dbReference type="ChEBI" id="CHEBI:15378"/>
        <dbReference type="ChEBI" id="CHEBI:17509"/>
        <dbReference type="ChEBI" id="CHEBI:58249"/>
        <dbReference type="ChEBI" id="CHEBI:59789"/>
        <dbReference type="EC" id="2.5.1.43"/>
    </reaction>
</comment>
<feature type="non-terminal residue" evidence="7">
    <location>
        <position position="192"/>
    </location>
</feature>
<evidence type="ECO:0000256" key="4">
    <source>
        <dbReference type="ARBA" id="ARBA00022691"/>
    </source>
</evidence>
<dbReference type="AlphaFoldDB" id="A0AAQ3UHX6"/>